<reference evidence="5" key="1">
    <citation type="journal article" date="2019" name="Int. J. Syst. Evol. Microbiol.">
        <title>The Global Catalogue of Microorganisms (GCM) 10K type strain sequencing project: providing services to taxonomists for standard genome sequencing and annotation.</title>
        <authorList>
            <consortium name="The Broad Institute Genomics Platform"/>
            <consortium name="The Broad Institute Genome Sequencing Center for Infectious Disease"/>
            <person name="Wu L."/>
            <person name="Ma J."/>
        </authorList>
    </citation>
    <scope>NUCLEOTIDE SEQUENCE [LARGE SCALE GENOMIC DNA]</scope>
    <source>
        <strain evidence="5">JCM 11650</strain>
    </source>
</reference>
<dbReference type="SUPFAM" id="SSF111369">
    <property type="entry name" value="HlyD-like secretion proteins"/>
    <property type="match status" value="1"/>
</dbReference>
<comment type="similarity">
    <text evidence="1">Belongs to the membrane fusion protein (MFP) (TC 8.A.1) family.</text>
</comment>
<dbReference type="Gene3D" id="2.40.50.100">
    <property type="match status" value="1"/>
</dbReference>
<dbReference type="NCBIfam" id="TIGR01730">
    <property type="entry name" value="RND_mfp"/>
    <property type="match status" value="1"/>
</dbReference>
<evidence type="ECO:0000313" key="5">
    <source>
        <dbReference type="Proteomes" id="UP001595967"/>
    </source>
</evidence>
<protein>
    <submittedName>
        <fullName evidence="4">Efflux RND transporter periplasmic adaptor subunit</fullName>
    </submittedName>
</protein>
<dbReference type="PANTHER" id="PTHR30469">
    <property type="entry name" value="MULTIDRUG RESISTANCE PROTEIN MDTA"/>
    <property type="match status" value="1"/>
</dbReference>
<accession>A0ABV9GUE2</accession>
<sequence>MKYFPWMAACTALCIGGLAQAQQTAPAGQPALSIETAPKPPVAGVSSAVPAAPVADPHAIRVLLSPELETVLAAQMLGQVANVHVGLGEKVGKGKTLLSFDCSEANARLRIAQAEYANAKETLDAKERLRKLDAAGDTEVMLAKTMADKAKAAINLSQVETGQCVVKAPFVGHVVKLHVKPAQGVNVGVPLLEMVSDGPLKLRLNVPSRWLHALKVGTAFEVAIDETRKSYPAKVTAINARVDAIAQTVELEAHIEGQHAELLAGMSGVARFPDAVQQ</sequence>
<feature type="coiled-coil region" evidence="2">
    <location>
        <begin position="102"/>
        <end position="129"/>
    </location>
</feature>
<keyword evidence="5" id="KW-1185">Reference proteome</keyword>
<comment type="caution">
    <text evidence="4">The sequence shown here is derived from an EMBL/GenBank/DDBJ whole genome shotgun (WGS) entry which is preliminary data.</text>
</comment>
<feature type="chain" id="PRO_5046831536" evidence="3">
    <location>
        <begin position="22"/>
        <end position="278"/>
    </location>
</feature>
<evidence type="ECO:0000313" key="4">
    <source>
        <dbReference type="EMBL" id="MFC4620628.1"/>
    </source>
</evidence>
<feature type="signal peptide" evidence="3">
    <location>
        <begin position="1"/>
        <end position="21"/>
    </location>
</feature>
<keyword evidence="3" id="KW-0732">Signal</keyword>
<dbReference type="RefSeq" id="WP_377722912.1">
    <property type="nucleotide sequence ID" value="NZ_JBHSEW010000001.1"/>
</dbReference>
<dbReference type="InterPro" id="IPR006143">
    <property type="entry name" value="RND_pump_MFP"/>
</dbReference>
<proteinExistence type="inferred from homology"/>
<gene>
    <name evidence="4" type="ORF">ACFO3A_00135</name>
</gene>
<keyword evidence="2" id="KW-0175">Coiled coil</keyword>
<name>A0ABV9GUE2_9BURK</name>
<evidence type="ECO:0000256" key="3">
    <source>
        <dbReference type="SAM" id="SignalP"/>
    </source>
</evidence>
<evidence type="ECO:0000256" key="2">
    <source>
        <dbReference type="SAM" id="Coils"/>
    </source>
</evidence>
<organism evidence="4 5">
    <name type="scientific">Comamonas nitrativorans</name>
    <dbReference type="NCBI Taxonomy" id="108437"/>
    <lineage>
        <taxon>Bacteria</taxon>
        <taxon>Pseudomonadati</taxon>
        <taxon>Pseudomonadota</taxon>
        <taxon>Betaproteobacteria</taxon>
        <taxon>Burkholderiales</taxon>
        <taxon>Comamonadaceae</taxon>
        <taxon>Comamonas</taxon>
    </lineage>
</organism>
<dbReference type="Gene3D" id="2.40.30.170">
    <property type="match status" value="1"/>
</dbReference>
<dbReference type="Proteomes" id="UP001595967">
    <property type="component" value="Unassembled WGS sequence"/>
</dbReference>
<dbReference type="EMBL" id="JBHSEW010000001">
    <property type="protein sequence ID" value="MFC4620628.1"/>
    <property type="molecule type" value="Genomic_DNA"/>
</dbReference>
<evidence type="ECO:0000256" key="1">
    <source>
        <dbReference type="ARBA" id="ARBA00009477"/>
    </source>
</evidence>